<name>A0A0E9QVY4_ANGAN</name>
<reference evidence="1" key="2">
    <citation type="journal article" date="2015" name="Fish Shellfish Immunol.">
        <title>Early steps in the European eel (Anguilla anguilla)-Vibrio vulnificus interaction in the gills: Role of the RtxA13 toxin.</title>
        <authorList>
            <person name="Callol A."/>
            <person name="Pajuelo D."/>
            <person name="Ebbesson L."/>
            <person name="Teles M."/>
            <person name="MacKenzie S."/>
            <person name="Amaro C."/>
        </authorList>
    </citation>
    <scope>NUCLEOTIDE SEQUENCE</scope>
</reference>
<protein>
    <submittedName>
        <fullName evidence="1">Uncharacterized protein</fullName>
    </submittedName>
</protein>
<dbReference type="EMBL" id="GBXM01057205">
    <property type="protein sequence ID" value="JAH51372.1"/>
    <property type="molecule type" value="Transcribed_RNA"/>
</dbReference>
<accession>A0A0E9QVY4</accession>
<organism evidence="1">
    <name type="scientific">Anguilla anguilla</name>
    <name type="common">European freshwater eel</name>
    <name type="synonym">Muraena anguilla</name>
    <dbReference type="NCBI Taxonomy" id="7936"/>
    <lineage>
        <taxon>Eukaryota</taxon>
        <taxon>Metazoa</taxon>
        <taxon>Chordata</taxon>
        <taxon>Craniata</taxon>
        <taxon>Vertebrata</taxon>
        <taxon>Euteleostomi</taxon>
        <taxon>Actinopterygii</taxon>
        <taxon>Neopterygii</taxon>
        <taxon>Teleostei</taxon>
        <taxon>Anguilliformes</taxon>
        <taxon>Anguillidae</taxon>
        <taxon>Anguilla</taxon>
    </lineage>
</organism>
<dbReference type="EMBL" id="GBXM01087446">
    <property type="protein sequence ID" value="JAH21131.1"/>
    <property type="molecule type" value="Transcribed_RNA"/>
</dbReference>
<dbReference type="AlphaFoldDB" id="A0A0E9QVY4"/>
<proteinExistence type="predicted"/>
<sequence>MVVLALLKCRATLYTVSGTKSSTRFRYTSSFWRKKKSPT</sequence>
<reference evidence="1" key="1">
    <citation type="submission" date="2014-11" db="EMBL/GenBank/DDBJ databases">
        <authorList>
            <person name="Amaro Gonzalez C."/>
        </authorList>
    </citation>
    <scope>NUCLEOTIDE SEQUENCE</scope>
</reference>
<evidence type="ECO:0000313" key="1">
    <source>
        <dbReference type="EMBL" id="JAH21131.1"/>
    </source>
</evidence>